<keyword evidence="3" id="KW-0540">Nuclease</keyword>
<reference evidence="7" key="1">
    <citation type="journal article" date="2019" name="Int. J. Syst. Evol. Microbiol.">
        <title>The Global Catalogue of Microorganisms (GCM) 10K type strain sequencing project: providing services to taxonomists for standard genome sequencing and annotation.</title>
        <authorList>
            <consortium name="The Broad Institute Genomics Platform"/>
            <consortium name="The Broad Institute Genome Sequencing Center for Infectious Disease"/>
            <person name="Wu L."/>
            <person name="Ma J."/>
        </authorList>
    </citation>
    <scope>NUCLEOTIDE SEQUENCE [LARGE SCALE GENOMIC DNA]</scope>
    <source>
        <strain evidence="7">KCTC 52490</strain>
    </source>
</reference>
<gene>
    <name evidence="6" type="ORF">ACFS25_11515</name>
</gene>
<dbReference type="Pfam" id="PF01934">
    <property type="entry name" value="HepT-like"/>
    <property type="match status" value="1"/>
</dbReference>
<evidence type="ECO:0000256" key="1">
    <source>
        <dbReference type="ARBA" id="ARBA00022553"/>
    </source>
</evidence>
<evidence type="ECO:0000313" key="7">
    <source>
        <dbReference type="Proteomes" id="UP001597512"/>
    </source>
</evidence>
<dbReference type="Proteomes" id="UP001597512">
    <property type="component" value="Unassembled WGS sequence"/>
</dbReference>
<organism evidence="6 7">
    <name type="scientific">Spirosoma flavum</name>
    <dbReference type="NCBI Taxonomy" id="2048557"/>
    <lineage>
        <taxon>Bacteria</taxon>
        <taxon>Pseudomonadati</taxon>
        <taxon>Bacteroidota</taxon>
        <taxon>Cytophagia</taxon>
        <taxon>Cytophagales</taxon>
        <taxon>Cytophagaceae</taxon>
        <taxon>Spirosoma</taxon>
    </lineage>
</organism>
<keyword evidence="4" id="KW-0547">Nucleotide-binding</keyword>
<keyword evidence="5" id="KW-0378">Hydrolase</keyword>
<accession>A0ABW6AG64</accession>
<dbReference type="RefSeq" id="WP_381500208.1">
    <property type="nucleotide sequence ID" value="NZ_JBHUOM010000002.1"/>
</dbReference>
<protein>
    <submittedName>
        <fullName evidence="6">DUF86 domain-containing protein</fullName>
    </submittedName>
</protein>
<proteinExistence type="predicted"/>
<evidence type="ECO:0000256" key="5">
    <source>
        <dbReference type="ARBA" id="ARBA00022801"/>
    </source>
</evidence>
<keyword evidence="1" id="KW-0597">Phosphoprotein</keyword>
<keyword evidence="7" id="KW-1185">Reference proteome</keyword>
<dbReference type="PANTHER" id="PTHR34139:SF1">
    <property type="entry name" value="RNASE MJ1380-RELATED"/>
    <property type="match status" value="1"/>
</dbReference>
<dbReference type="PANTHER" id="PTHR34139">
    <property type="entry name" value="UPF0331 PROTEIN MJ0127"/>
    <property type="match status" value="1"/>
</dbReference>
<evidence type="ECO:0000256" key="2">
    <source>
        <dbReference type="ARBA" id="ARBA00022649"/>
    </source>
</evidence>
<dbReference type="EMBL" id="JBHUOM010000002">
    <property type="protein sequence ID" value="MFD2934411.1"/>
    <property type="molecule type" value="Genomic_DNA"/>
</dbReference>
<dbReference type="InterPro" id="IPR008201">
    <property type="entry name" value="HepT-like"/>
</dbReference>
<evidence type="ECO:0000256" key="4">
    <source>
        <dbReference type="ARBA" id="ARBA00022741"/>
    </source>
</evidence>
<dbReference type="InterPro" id="IPR051813">
    <property type="entry name" value="HepT_RNase_toxin"/>
</dbReference>
<name>A0ABW6AG64_9BACT</name>
<sequence>MQPSPKTSLVYCLRILEAIGKINLYAVGYDDPFIFFEANDQKDFNACLLQLLHIGEQVSRIGEEIKQRYTHIHWQTIKALRNIVAHDYVGIDKLIVFVTITERIPVLKLDMESVIQTKLKLGNFNQTEYDMSKQSNFYRHIDFTNIE</sequence>
<comment type="caution">
    <text evidence="6">The sequence shown here is derived from an EMBL/GenBank/DDBJ whole genome shotgun (WGS) entry which is preliminary data.</text>
</comment>
<evidence type="ECO:0000313" key="6">
    <source>
        <dbReference type="EMBL" id="MFD2934411.1"/>
    </source>
</evidence>
<keyword evidence="2" id="KW-1277">Toxin-antitoxin system</keyword>
<evidence type="ECO:0000256" key="3">
    <source>
        <dbReference type="ARBA" id="ARBA00022722"/>
    </source>
</evidence>